<organism evidence="2 3">
    <name type="scientific">Schizophyllum amplum</name>
    <dbReference type="NCBI Taxonomy" id="97359"/>
    <lineage>
        <taxon>Eukaryota</taxon>
        <taxon>Fungi</taxon>
        <taxon>Dikarya</taxon>
        <taxon>Basidiomycota</taxon>
        <taxon>Agaricomycotina</taxon>
        <taxon>Agaricomycetes</taxon>
        <taxon>Agaricomycetidae</taxon>
        <taxon>Agaricales</taxon>
        <taxon>Schizophyllaceae</taxon>
        <taxon>Schizophyllum</taxon>
    </lineage>
</organism>
<comment type="caution">
    <text evidence="2">The sequence shown here is derived from an EMBL/GenBank/DDBJ whole genome shotgun (WGS) entry which is preliminary data.</text>
</comment>
<reference evidence="2 3" key="1">
    <citation type="journal article" date="2019" name="New Phytol.">
        <title>Comparative genomics reveals unique wood-decay strategies and fruiting body development in the Schizophyllaceae.</title>
        <authorList>
            <person name="Almasi E."/>
            <person name="Sahu N."/>
            <person name="Krizsan K."/>
            <person name="Balint B."/>
            <person name="Kovacs G.M."/>
            <person name="Kiss B."/>
            <person name="Cseklye J."/>
            <person name="Drula E."/>
            <person name="Henrissat B."/>
            <person name="Nagy I."/>
            <person name="Chovatia M."/>
            <person name="Adam C."/>
            <person name="LaButti K."/>
            <person name="Lipzen A."/>
            <person name="Riley R."/>
            <person name="Grigoriev I.V."/>
            <person name="Nagy L.G."/>
        </authorList>
    </citation>
    <scope>NUCLEOTIDE SEQUENCE [LARGE SCALE GENOMIC DNA]</scope>
    <source>
        <strain evidence="2 3">NL-1724</strain>
    </source>
</reference>
<dbReference type="PANTHER" id="PTHR28027:SF2">
    <property type="entry name" value="TRANSCRIPTIONAL REGULATOR MIT1"/>
    <property type="match status" value="1"/>
</dbReference>
<protein>
    <submittedName>
        <fullName evidence="2">Gti1/Pac2 family-domain-containing protein</fullName>
    </submittedName>
</protein>
<dbReference type="EMBL" id="VDMD01000001">
    <property type="protein sequence ID" value="TRM70213.1"/>
    <property type="molecule type" value="Genomic_DNA"/>
</dbReference>
<sequence length="460" mass="50333">MQEPTCANIRIRSTSDAHKIFYAVQLGILKMVTRRLDAEERAALRSGCIYVWEERGGGQNVEVNGLGIERFTEGRRWSPSRVRDEFLFYYEKYVPPVDITRPASDKQPPRDWDPLVKQTYSVFRVSPDLGTRKWHITAYFTQNTVDRLNTVDDLPAVGSLVVPDGLFKSTRVGKSRSKTDDAHPKASTTVHRTYAAFPSPHSSLPVSQGEASGSGGVRMFQPYQTHTDRAIVHPHPPAHRQASLESLRDAKSVSAASDVTHPSPNFCASSLLSSNACEPPTHLARRGSLDLMTAYPPLPSIPSIAPVAPSARSIYAVLDDPNMYSGASHSLSPVPPNAVPTRFSHSPVQPWPNDHRQVPSIHTYTPSAQPHILAPILVPPSPASEAGSSGSEGRSRAYERERGVGPDRDLAPLHVLTRTHPYRRDPADDHALRLFASGPPYDAPSSPPPATSPLSSHGHL</sequence>
<feature type="region of interest" description="Disordered" evidence="1">
    <location>
        <begin position="375"/>
        <end position="460"/>
    </location>
</feature>
<gene>
    <name evidence="2" type="ORF">BD626DRAFT_25356</name>
</gene>
<dbReference type="OrthoDB" id="5572844at2759"/>
<keyword evidence="3" id="KW-1185">Reference proteome</keyword>
<dbReference type="AlphaFoldDB" id="A0A550CZJ7"/>
<feature type="compositionally biased region" description="Basic and acidic residues" evidence="1">
    <location>
        <begin position="393"/>
        <end position="411"/>
    </location>
</feature>
<dbReference type="GO" id="GO:0003677">
    <property type="term" value="F:DNA binding"/>
    <property type="evidence" value="ECO:0007669"/>
    <property type="project" value="TreeGrafter"/>
</dbReference>
<feature type="compositionally biased region" description="Basic and acidic residues" evidence="1">
    <location>
        <begin position="422"/>
        <end position="432"/>
    </location>
</feature>
<accession>A0A550CZJ7</accession>
<feature type="compositionally biased region" description="Low complexity" evidence="1">
    <location>
        <begin position="383"/>
        <end position="392"/>
    </location>
</feature>
<dbReference type="PANTHER" id="PTHR28027">
    <property type="entry name" value="TRANSCRIPTIONAL REGULATOR MIT1"/>
    <property type="match status" value="1"/>
</dbReference>
<evidence type="ECO:0000313" key="3">
    <source>
        <dbReference type="Proteomes" id="UP000320762"/>
    </source>
</evidence>
<dbReference type="InterPro" id="IPR018608">
    <property type="entry name" value="Gti1/Pac2"/>
</dbReference>
<feature type="compositionally biased region" description="Pro residues" evidence="1">
    <location>
        <begin position="441"/>
        <end position="451"/>
    </location>
</feature>
<evidence type="ECO:0000313" key="2">
    <source>
        <dbReference type="EMBL" id="TRM70213.1"/>
    </source>
</evidence>
<evidence type="ECO:0000256" key="1">
    <source>
        <dbReference type="SAM" id="MobiDB-lite"/>
    </source>
</evidence>
<dbReference type="Proteomes" id="UP000320762">
    <property type="component" value="Unassembled WGS sequence"/>
</dbReference>
<dbReference type="Pfam" id="PF09729">
    <property type="entry name" value="Gti1_Pac2"/>
    <property type="match status" value="1"/>
</dbReference>
<name>A0A550CZJ7_9AGAR</name>
<proteinExistence type="predicted"/>